<dbReference type="CDD" id="cd06421">
    <property type="entry name" value="CESA_CelA_like"/>
    <property type="match status" value="1"/>
</dbReference>
<dbReference type="Proteomes" id="UP000713222">
    <property type="component" value="Unassembled WGS sequence"/>
</dbReference>
<keyword evidence="3" id="KW-0808">Transferase</keyword>
<evidence type="ECO:0000256" key="5">
    <source>
        <dbReference type="ARBA" id="ARBA00022989"/>
    </source>
</evidence>
<evidence type="ECO:0000313" key="9">
    <source>
        <dbReference type="EMBL" id="NBN88334.1"/>
    </source>
</evidence>
<evidence type="ECO:0000256" key="6">
    <source>
        <dbReference type="ARBA" id="ARBA00023136"/>
    </source>
</evidence>
<evidence type="ECO:0000256" key="3">
    <source>
        <dbReference type="ARBA" id="ARBA00022679"/>
    </source>
</evidence>
<gene>
    <name evidence="9" type="ORF">EBV32_04510</name>
</gene>
<feature type="transmembrane region" description="Helical" evidence="7">
    <location>
        <begin position="12"/>
        <end position="29"/>
    </location>
</feature>
<evidence type="ECO:0000256" key="1">
    <source>
        <dbReference type="ARBA" id="ARBA00004127"/>
    </source>
</evidence>
<keyword evidence="2" id="KW-0328">Glycosyltransferase</keyword>
<comment type="subcellular location">
    <subcellularLocation>
        <location evidence="1">Endomembrane system</location>
        <topology evidence="1">Multi-pass membrane protein</topology>
    </subcellularLocation>
</comment>
<feature type="domain" description="Glycosyltransferase 2-like" evidence="8">
    <location>
        <begin position="83"/>
        <end position="250"/>
    </location>
</feature>
<feature type="transmembrane region" description="Helical" evidence="7">
    <location>
        <begin position="464"/>
        <end position="481"/>
    </location>
</feature>
<feature type="transmembrane region" description="Helical" evidence="7">
    <location>
        <begin position="434"/>
        <end position="458"/>
    </location>
</feature>
<reference evidence="9" key="1">
    <citation type="submission" date="2018-10" db="EMBL/GenBank/DDBJ databases">
        <title>Iterative Subtractive Binning of Freshwater Chronoseries Metagenomes Recovers Nearly Complete Genomes from over Four Hundred Novel Species.</title>
        <authorList>
            <person name="Rodriguez-R L.M."/>
            <person name="Tsementzi D."/>
            <person name="Luo C."/>
            <person name="Konstantinidis K.T."/>
        </authorList>
    </citation>
    <scope>NUCLEOTIDE SEQUENCE</scope>
    <source>
        <strain evidence="9">WB7_6_001</strain>
    </source>
</reference>
<dbReference type="EMBL" id="RGET01000092">
    <property type="protein sequence ID" value="NBN88334.1"/>
    <property type="molecule type" value="Genomic_DNA"/>
</dbReference>
<evidence type="ECO:0000256" key="2">
    <source>
        <dbReference type="ARBA" id="ARBA00022676"/>
    </source>
</evidence>
<sequence>MTHITFKKNPAYFYFLLILFLLLGFNYIYWRLDTLNPDSIIYSYIFLFAEIYGFLTALAYIFMVWRLPIREHILPKKNLSVDVFIPIFNESVDLVQKTLGAAIDIDYPHKTYLLDDGANPQMKRLARKMGAIYLARPTNEDAKAGNLNYGLAHSEGDYVAIFDSDHIPNKKFLTETLGYFKDPKVAFVQTPQDFYNTSSFQHRYDFIKNLIWSEQSLFFKIIQRGKDSWNAAFLCGSCAVLKRSALKKIGGFATGTITEDIHTSVRLHKAGFKSVYHPGTLAYGIAGASMEPFITQRIRWGQGAMQVIRKEGIIFNNKLTFAQKINYLASTFTYFDGWQKMVFYIAPIITLISGVLPIQTTALQFVIVFLPYILINYLLSTELSRGYGDISYVEQYNMARFFAFGYATLTLLFNPKLSFKVTNKETIKYTSNYFLYPVIAVYLLSGASIVVSIFHYYYERFIPLDALIMVILWSTVNFYIAHQLIKFVRKRDITAVNEHKVLLSHVAYVFNKGKKYLAVAQAISSNSLIIKAITPKIYNKNILRGVIYFPKKNIPFKAKVKNISRVREGLFAIHCNFIWKNQNLKNDLNRYIYGSNHHIIFNHTKEFELTPLQKFFTLFKKRKPKEIVHHNRWFPFSKNKKALGVIIQRKSNKTSTHYAVLNEDPGKQIFDGQISYNHLNMKSKFKIKHIIVDNNSAGDYYLVELQRMRGEISYA</sequence>
<dbReference type="InterPro" id="IPR029044">
    <property type="entry name" value="Nucleotide-diphossugar_trans"/>
</dbReference>
<accession>A0A964V1B9</accession>
<proteinExistence type="predicted"/>
<comment type="caution">
    <text evidence="9">The sequence shown here is derived from an EMBL/GenBank/DDBJ whole genome shotgun (WGS) entry which is preliminary data.</text>
</comment>
<keyword evidence="4 7" id="KW-0812">Transmembrane</keyword>
<keyword evidence="5 7" id="KW-1133">Transmembrane helix</keyword>
<name>A0A964V1B9_9PROT</name>
<dbReference type="InterPro" id="IPR001173">
    <property type="entry name" value="Glyco_trans_2-like"/>
</dbReference>
<feature type="transmembrane region" description="Helical" evidence="7">
    <location>
        <begin position="41"/>
        <end position="67"/>
    </location>
</feature>
<organism evidence="9 10">
    <name type="scientific">Candidatus Fonsibacter lacus</name>
    <dbReference type="NCBI Taxonomy" id="2576439"/>
    <lineage>
        <taxon>Bacteria</taxon>
        <taxon>Pseudomonadati</taxon>
        <taxon>Pseudomonadota</taxon>
        <taxon>Alphaproteobacteria</taxon>
        <taxon>Candidatus Pelagibacterales</taxon>
        <taxon>Candidatus Pelagibacterales incertae sedis</taxon>
        <taxon>Candidatus Fonsibacter</taxon>
    </lineage>
</organism>
<evidence type="ECO:0000256" key="4">
    <source>
        <dbReference type="ARBA" id="ARBA00022692"/>
    </source>
</evidence>
<dbReference type="InterPro" id="IPR005150">
    <property type="entry name" value="Cellulose_synth"/>
</dbReference>
<dbReference type="SUPFAM" id="SSF53448">
    <property type="entry name" value="Nucleotide-diphospho-sugar transferases"/>
    <property type="match status" value="1"/>
</dbReference>
<dbReference type="PRINTS" id="PR01439">
    <property type="entry name" value="CELLSNTHASEA"/>
</dbReference>
<keyword evidence="6 7" id="KW-0472">Membrane</keyword>
<dbReference type="InterPro" id="IPR003919">
    <property type="entry name" value="Cell_synth_A"/>
</dbReference>
<dbReference type="Pfam" id="PF00535">
    <property type="entry name" value="Glycos_transf_2"/>
    <property type="match status" value="1"/>
</dbReference>
<feature type="transmembrane region" description="Helical" evidence="7">
    <location>
        <begin position="342"/>
        <end position="375"/>
    </location>
</feature>
<dbReference type="Pfam" id="PF03552">
    <property type="entry name" value="Cellulose_synt"/>
    <property type="match status" value="1"/>
</dbReference>
<dbReference type="AlphaFoldDB" id="A0A964V1B9"/>
<evidence type="ECO:0000313" key="10">
    <source>
        <dbReference type="Proteomes" id="UP000713222"/>
    </source>
</evidence>
<evidence type="ECO:0000259" key="8">
    <source>
        <dbReference type="Pfam" id="PF00535"/>
    </source>
</evidence>
<protein>
    <submittedName>
        <fullName evidence="9">Glycosyltransferase</fullName>
    </submittedName>
</protein>
<dbReference type="GO" id="GO:0035438">
    <property type="term" value="F:cyclic-di-GMP binding"/>
    <property type="evidence" value="ECO:0007669"/>
    <property type="project" value="InterPro"/>
</dbReference>
<dbReference type="GO" id="GO:0012505">
    <property type="term" value="C:endomembrane system"/>
    <property type="evidence" value="ECO:0007669"/>
    <property type="project" value="UniProtKB-SubCell"/>
</dbReference>
<dbReference type="GO" id="GO:0016760">
    <property type="term" value="F:cellulose synthase (UDP-forming) activity"/>
    <property type="evidence" value="ECO:0007669"/>
    <property type="project" value="InterPro"/>
</dbReference>
<dbReference type="GO" id="GO:0006011">
    <property type="term" value="P:UDP-alpha-D-glucose metabolic process"/>
    <property type="evidence" value="ECO:0007669"/>
    <property type="project" value="InterPro"/>
</dbReference>
<dbReference type="InterPro" id="IPR050321">
    <property type="entry name" value="Glycosyltr_2/OpgH_subfam"/>
</dbReference>
<dbReference type="PANTHER" id="PTHR43867:SF2">
    <property type="entry name" value="CELLULOSE SYNTHASE CATALYTIC SUBUNIT A [UDP-FORMING]"/>
    <property type="match status" value="1"/>
</dbReference>
<evidence type="ECO:0000256" key="7">
    <source>
        <dbReference type="SAM" id="Phobius"/>
    </source>
</evidence>
<dbReference type="PANTHER" id="PTHR43867">
    <property type="entry name" value="CELLULOSE SYNTHASE CATALYTIC SUBUNIT A [UDP-FORMING]"/>
    <property type="match status" value="1"/>
</dbReference>
<dbReference type="GO" id="GO:0030244">
    <property type="term" value="P:cellulose biosynthetic process"/>
    <property type="evidence" value="ECO:0007669"/>
    <property type="project" value="InterPro"/>
</dbReference>
<feature type="transmembrane region" description="Helical" evidence="7">
    <location>
        <begin position="395"/>
        <end position="413"/>
    </location>
</feature>
<dbReference type="Gene3D" id="3.90.550.10">
    <property type="entry name" value="Spore Coat Polysaccharide Biosynthesis Protein SpsA, Chain A"/>
    <property type="match status" value="1"/>
</dbReference>
<dbReference type="GO" id="GO:0005886">
    <property type="term" value="C:plasma membrane"/>
    <property type="evidence" value="ECO:0007669"/>
    <property type="project" value="TreeGrafter"/>
</dbReference>